<dbReference type="Proteomes" id="UP000218598">
    <property type="component" value="Unassembled WGS sequence"/>
</dbReference>
<evidence type="ECO:0000256" key="2">
    <source>
        <dbReference type="ARBA" id="ARBA00008520"/>
    </source>
</evidence>
<evidence type="ECO:0000313" key="5">
    <source>
        <dbReference type="EMBL" id="PCC37898.1"/>
    </source>
</evidence>
<dbReference type="InterPro" id="IPR006059">
    <property type="entry name" value="SBP"/>
</dbReference>
<organism evidence="5 6">
    <name type="scientific">Brachybacterium alimentarium</name>
    <dbReference type="NCBI Taxonomy" id="47845"/>
    <lineage>
        <taxon>Bacteria</taxon>
        <taxon>Bacillati</taxon>
        <taxon>Actinomycetota</taxon>
        <taxon>Actinomycetes</taxon>
        <taxon>Micrococcales</taxon>
        <taxon>Dermabacteraceae</taxon>
        <taxon>Brachybacterium</taxon>
    </lineage>
</organism>
<evidence type="ECO:0000256" key="4">
    <source>
        <dbReference type="ARBA" id="ARBA00022729"/>
    </source>
</evidence>
<dbReference type="SUPFAM" id="SSF53850">
    <property type="entry name" value="Periplasmic binding protein-like II"/>
    <property type="match status" value="1"/>
</dbReference>
<keyword evidence="6" id="KW-1185">Reference proteome</keyword>
<gene>
    <name evidence="5" type="ORF">CIK66_17020</name>
</gene>
<dbReference type="InterPro" id="IPR050490">
    <property type="entry name" value="Bact_solute-bd_prot1"/>
</dbReference>
<dbReference type="RefSeq" id="WP_096197839.1">
    <property type="nucleotide sequence ID" value="NZ_NRGR01000033.1"/>
</dbReference>
<comment type="similarity">
    <text evidence="2">Belongs to the bacterial solute-binding protein 1 family.</text>
</comment>
<name>A0A2A3YF54_9MICO</name>
<dbReference type="PANTHER" id="PTHR43649">
    <property type="entry name" value="ARABINOSE-BINDING PROTEIN-RELATED"/>
    <property type="match status" value="1"/>
</dbReference>
<accession>A0A2A3YF54</accession>
<dbReference type="OrthoDB" id="5580590at2"/>
<comment type="caution">
    <text evidence="5">The sequence shown here is derived from an EMBL/GenBank/DDBJ whole genome shotgun (WGS) entry which is preliminary data.</text>
</comment>
<evidence type="ECO:0008006" key="7">
    <source>
        <dbReference type="Google" id="ProtNLM"/>
    </source>
</evidence>
<protein>
    <recommendedName>
        <fullName evidence="7">ABC transporter substrate-binding protein</fullName>
    </recommendedName>
</protein>
<keyword evidence="3" id="KW-0813">Transport</keyword>
<evidence type="ECO:0000256" key="3">
    <source>
        <dbReference type="ARBA" id="ARBA00022448"/>
    </source>
</evidence>
<dbReference type="EMBL" id="NRGR01000033">
    <property type="protein sequence ID" value="PCC37898.1"/>
    <property type="molecule type" value="Genomic_DNA"/>
</dbReference>
<dbReference type="InterPro" id="IPR006311">
    <property type="entry name" value="TAT_signal"/>
</dbReference>
<dbReference type="Gene3D" id="3.40.190.10">
    <property type="entry name" value="Periplasmic binding protein-like II"/>
    <property type="match status" value="1"/>
</dbReference>
<sequence>MTQDMHDRSGGGLTRRRLLGTAGPLSMAALLAACTGGGQSAGENTPTRDGTLQWWDQFRPLTTLFEDEMFAPFMAEHSDITVERRQLEGADLGEALQVARRSGQMPDVHSNVGLGATPAALIGQGWFQPIGDKVDFDSLPIAEEIYDGVHRFGGDLYSVPMFSGRIHDATPWVNTELAEKAGLDPEASPATWDDFRAAAKKIGDSTDASGFVLPQKDAQFLDGFVNWIAQSAGAPGGIDWSTGEYQYATQPYVDAIEYLKSFQDDGIMHPSSPSMGPRDARARWAAGEIGIYMWGSWIIGGLMVDEPESIERGIAAWSIPRQDSTRHTITRGPGAGQFWVNADSAYAQEAAELLAVVIGEEFQAKLASAMDQPPVLLDTVENADVHPAYARMVEHFTQDVRIAPVPESGNPAVWKVVAEMTDIHPNVGEITQSYLSGASDDLQGDLTAYYDAASAERERAIEIVAAQGEDVSLDDWVFSNWDRESDYSADDYESR</sequence>
<dbReference type="PROSITE" id="PS51318">
    <property type="entry name" value="TAT"/>
    <property type="match status" value="1"/>
</dbReference>
<dbReference type="GO" id="GO:0030313">
    <property type="term" value="C:cell envelope"/>
    <property type="evidence" value="ECO:0007669"/>
    <property type="project" value="UniProtKB-SubCell"/>
</dbReference>
<evidence type="ECO:0000313" key="6">
    <source>
        <dbReference type="Proteomes" id="UP000218598"/>
    </source>
</evidence>
<comment type="subcellular location">
    <subcellularLocation>
        <location evidence="1">Cell envelope</location>
    </subcellularLocation>
</comment>
<keyword evidence="4" id="KW-0732">Signal</keyword>
<dbReference type="PANTHER" id="PTHR43649:SF31">
    <property type="entry name" value="SN-GLYCEROL-3-PHOSPHATE-BINDING PERIPLASMIC PROTEIN UGPB"/>
    <property type="match status" value="1"/>
</dbReference>
<reference evidence="5 6" key="1">
    <citation type="journal article" date="2017" name="Elife">
        <title>Extensive horizontal gene transfer in cheese-associated bacteria.</title>
        <authorList>
            <person name="Bonham K.S."/>
            <person name="Wolfe B.E."/>
            <person name="Dutton R.J."/>
        </authorList>
    </citation>
    <scope>NUCLEOTIDE SEQUENCE [LARGE SCALE GENOMIC DNA]</scope>
    <source>
        <strain evidence="5 6">341_9</strain>
    </source>
</reference>
<dbReference type="Pfam" id="PF01547">
    <property type="entry name" value="SBP_bac_1"/>
    <property type="match status" value="1"/>
</dbReference>
<evidence type="ECO:0000256" key="1">
    <source>
        <dbReference type="ARBA" id="ARBA00004196"/>
    </source>
</evidence>
<dbReference type="AlphaFoldDB" id="A0A2A3YF54"/>
<proteinExistence type="inferred from homology"/>